<comment type="similarity">
    <text evidence="2">Belongs to the GPAT/DAPAT family.</text>
</comment>
<comment type="subcellular location">
    <subcellularLocation>
        <location evidence="1">Membrane</location>
        <topology evidence="1">Multi-pass membrane protein</topology>
    </subcellularLocation>
</comment>
<dbReference type="Pfam" id="PF23270">
    <property type="entry name" value="HAD_RAM2_N"/>
    <property type="match status" value="1"/>
</dbReference>
<keyword evidence="7" id="KW-0012">Acyltransferase</keyword>
<dbReference type="PANTHER" id="PTHR15486">
    <property type="entry name" value="ANCIENT UBIQUITOUS PROTEIN"/>
    <property type="match status" value="1"/>
</dbReference>
<dbReference type="InterPro" id="IPR056462">
    <property type="entry name" value="HAD_RAM2/GPAT1-8"/>
</dbReference>
<feature type="transmembrane region" description="Helical" evidence="9">
    <location>
        <begin position="66"/>
        <end position="88"/>
    </location>
</feature>
<feature type="transmembrane region" description="Helical" evidence="9">
    <location>
        <begin position="40"/>
        <end position="60"/>
    </location>
</feature>
<dbReference type="InterPro" id="IPR036412">
    <property type="entry name" value="HAD-like_sf"/>
</dbReference>
<dbReference type="PANTHER" id="PTHR15486:SF96">
    <property type="entry name" value="LIPID DROPLET-REGULATING VLDL ASSEMBLY FACTOR AUP1"/>
    <property type="match status" value="1"/>
</dbReference>
<name>A0AA88CKS7_FICCA</name>
<feature type="compositionally biased region" description="Polar residues" evidence="8">
    <location>
        <begin position="12"/>
        <end position="21"/>
    </location>
</feature>
<evidence type="ECO:0000256" key="5">
    <source>
        <dbReference type="ARBA" id="ARBA00022989"/>
    </source>
</evidence>
<evidence type="ECO:0000256" key="1">
    <source>
        <dbReference type="ARBA" id="ARBA00004141"/>
    </source>
</evidence>
<dbReference type="Pfam" id="PF01553">
    <property type="entry name" value="Acyltransferase"/>
    <property type="match status" value="1"/>
</dbReference>
<dbReference type="FunFam" id="1.20.1440.100:FF:000004">
    <property type="entry name" value="Glycerol-3-phosphate 2-O-acyltransferase 6-like"/>
    <property type="match status" value="1"/>
</dbReference>
<evidence type="ECO:0000256" key="2">
    <source>
        <dbReference type="ARBA" id="ARBA00007937"/>
    </source>
</evidence>
<dbReference type="InterPro" id="IPR023214">
    <property type="entry name" value="HAD_sf"/>
</dbReference>
<sequence length="514" mass="56257">MVSLSPFPNVDKCSSTGRENQSVVSDMDGTLLSGRSSFPYFALVAFEVGGVLRLLLLLLASPLAGFLYYFISETAGIQVLIFVTFVGMRVSDIESVARAVLPKFYSEDVHPESWRVFSSCGRRCVLTANPRIMVEAFLKEYIGADVVLGTEIETYKGRATGFVRKPGILVGKNKADALKRAFGEARPDIGLGDRITDVPYMALCKEGYMVPAKPKVKAVDSDKLLKPIIFHDGRLVCKPTPIMSLLIILWLPIAFPLACLRIAAGSLLPMPLVYYAFRSLGVRVRVKGIPPPPVKKSGTGDSSSSSSGVLFICSHRTLLDPIFLSTALGRPIPAVTYSLSRLSEIISPIKTVRLSRDRATDAAMIKKLLQGGDLAICPEGTTCREPFLLRFSALFAELTDELVPVAMVNRMSMFHGTTARGWKGMDPFYFFMNPSPAYEVTFLNKLPVELTCGAGKTSHEVANYIQRVIAATLSYECTSFTRKDKYRALAGNDGTVPVDQKKPNFVQAKKVMGC</sequence>
<evidence type="ECO:0000256" key="3">
    <source>
        <dbReference type="ARBA" id="ARBA00022679"/>
    </source>
</evidence>
<keyword evidence="12" id="KW-1185">Reference proteome</keyword>
<dbReference type="AlphaFoldDB" id="A0AA88CKS7"/>
<keyword evidence="4 9" id="KW-0812">Transmembrane</keyword>
<evidence type="ECO:0000256" key="4">
    <source>
        <dbReference type="ARBA" id="ARBA00022692"/>
    </source>
</evidence>
<dbReference type="GO" id="GO:0016020">
    <property type="term" value="C:membrane"/>
    <property type="evidence" value="ECO:0007669"/>
    <property type="project" value="UniProtKB-SubCell"/>
</dbReference>
<dbReference type="SUPFAM" id="SSF69593">
    <property type="entry name" value="Glycerol-3-phosphate (1)-acyltransferase"/>
    <property type="match status" value="1"/>
</dbReference>
<organism evidence="11 12">
    <name type="scientific">Ficus carica</name>
    <name type="common">Common fig</name>
    <dbReference type="NCBI Taxonomy" id="3494"/>
    <lineage>
        <taxon>Eukaryota</taxon>
        <taxon>Viridiplantae</taxon>
        <taxon>Streptophyta</taxon>
        <taxon>Embryophyta</taxon>
        <taxon>Tracheophyta</taxon>
        <taxon>Spermatophyta</taxon>
        <taxon>Magnoliopsida</taxon>
        <taxon>eudicotyledons</taxon>
        <taxon>Gunneridae</taxon>
        <taxon>Pentapetalae</taxon>
        <taxon>rosids</taxon>
        <taxon>fabids</taxon>
        <taxon>Rosales</taxon>
        <taxon>Moraceae</taxon>
        <taxon>Ficeae</taxon>
        <taxon>Ficus</taxon>
    </lineage>
</organism>
<feature type="domain" description="Phospholipid/glycerol acyltransferase" evidence="10">
    <location>
        <begin position="309"/>
        <end position="410"/>
    </location>
</feature>
<comment type="caution">
    <text evidence="11">The sequence shown here is derived from an EMBL/GenBank/DDBJ whole genome shotgun (WGS) entry which is preliminary data.</text>
</comment>
<keyword evidence="5 9" id="KW-1133">Transmembrane helix</keyword>
<evidence type="ECO:0000259" key="10">
    <source>
        <dbReference type="SMART" id="SM00563"/>
    </source>
</evidence>
<feature type="region of interest" description="Disordered" evidence="8">
    <location>
        <begin position="1"/>
        <end position="21"/>
    </location>
</feature>
<reference evidence="11" key="1">
    <citation type="submission" date="2023-07" db="EMBL/GenBank/DDBJ databases">
        <title>draft genome sequence of fig (Ficus carica).</title>
        <authorList>
            <person name="Takahashi T."/>
            <person name="Nishimura K."/>
        </authorList>
    </citation>
    <scope>NUCLEOTIDE SEQUENCE</scope>
</reference>
<dbReference type="Gene3D" id="3.40.50.1000">
    <property type="entry name" value="HAD superfamily/HAD-like"/>
    <property type="match status" value="1"/>
</dbReference>
<dbReference type="CDD" id="cd06551">
    <property type="entry name" value="LPLAT"/>
    <property type="match status" value="1"/>
</dbReference>
<dbReference type="SUPFAM" id="SSF56784">
    <property type="entry name" value="HAD-like"/>
    <property type="match status" value="1"/>
</dbReference>
<evidence type="ECO:0000313" key="12">
    <source>
        <dbReference type="Proteomes" id="UP001187192"/>
    </source>
</evidence>
<proteinExistence type="inferred from homology"/>
<dbReference type="GO" id="GO:0090447">
    <property type="term" value="F:glycerol-3-phosphate 2-O-acyltransferase activity"/>
    <property type="evidence" value="ECO:0007669"/>
    <property type="project" value="TreeGrafter"/>
</dbReference>
<dbReference type="SMART" id="SM00563">
    <property type="entry name" value="PlsC"/>
    <property type="match status" value="1"/>
</dbReference>
<dbReference type="Proteomes" id="UP001187192">
    <property type="component" value="Unassembled WGS sequence"/>
</dbReference>
<dbReference type="EMBL" id="BTGU01001547">
    <property type="protein sequence ID" value="GMN25178.1"/>
    <property type="molecule type" value="Genomic_DNA"/>
</dbReference>
<dbReference type="GO" id="GO:0016791">
    <property type="term" value="F:phosphatase activity"/>
    <property type="evidence" value="ECO:0007669"/>
    <property type="project" value="TreeGrafter"/>
</dbReference>
<evidence type="ECO:0000256" key="7">
    <source>
        <dbReference type="ARBA" id="ARBA00023315"/>
    </source>
</evidence>
<dbReference type="InterPro" id="IPR002123">
    <property type="entry name" value="Plipid/glycerol_acylTrfase"/>
</dbReference>
<evidence type="ECO:0000256" key="8">
    <source>
        <dbReference type="SAM" id="MobiDB-lite"/>
    </source>
</evidence>
<dbReference type="FunFam" id="3.40.50.1000:FF:000135">
    <property type="entry name" value="Glycerol-3-phosphate 2-O-acyltransferase 6"/>
    <property type="match status" value="1"/>
</dbReference>
<evidence type="ECO:0000313" key="11">
    <source>
        <dbReference type="EMBL" id="GMN25178.1"/>
    </source>
</evidence>
<protein>
    <recommendedName>
        <fullName evidence="10">Phospholipid/glycerol acyltransferase domain-containing protein</fullName>
    </recommendedName>
</protein>
<keyword evidence="6 9" id="KW-0472">Membrane</keyword>
<accession>A0AA88CKS7</accession>
<dbReference type="GO" id="GO:0010143">
    <property type="term" value="P:cutin biosynthetic process"/>
    <property type="evidence" value="ECO:0007669"/>
    <property type="project" value="TreeGrafter"/>
</dbReference>
<gene>
    <name evidence="11" type="ORF">TIFTF001_040673</name>
</gene>
<keyword evidence="3" id="KW-0808">Transferase</keyword>
<evidence type="ECO:0000256" key="6">
    <source>
        <dbReference type="ARBA" id="ARBA00023136"/>
    </source>
</evidence>
<evidence type="ECO:0000256" key="9">
    <source>
        <dbReference type="SAM" id="Phobius"/>
    </source>
</evidence>